<comment type="caution">
    <text evidence="2">The sequence shown here is derived from an EMBL/GenBank/DDBJ whole genome shotgun (WGS) entry which is preliminary data.</text>
</comment>
<dbReference type="Gene3D" id="2.30.30.40">
    <property type="entry name" value="SH3 Domains"/>
    <property type="match status" value="1"/>
</dbReference>
<keyword evidence="1" id="KW-0732">Signal</keyword>
<keyword evidence="3" id="KW-1185">Reference proteome</keyword>
<dbReference type="Proteomes" id="UP000522081">
    <property type="component" value="Unassembled WGS sequence"/>
</dbReference>
<gene>
    <name evidence="2" type="ORF">FHS75_000644</name>
</gene>
<name>A0A7Z0BSP6_9SPHN</name>
<evidence type="ECO:0000313" key="3">
    <source>
        <dbReference type="Proteomes" id="UP000522081"/>
    </source>
</evidence>
<accession>A0A7Z0BSP6</accession>
<reference evidence="2 3" key="1">
    <citation type="submission" date="2020-07" db="EMBL/GenBank/DDBJ databases">
        <title>Genomic Encyclopedia of Type Strains, Phase IV (KMG-IV): sequencing the most valuable type-strain genomes for metagenomic binning, comparative biology and taxonomic classification.</title>
        <authorList>
            <person name="Goeker M."/>
        </authorList>
    </citation>
    <scope>NUCLEOTIDE SEQUENCE [LARGE SCALE GENOMIC DNA]</scope>
    <source>
        <strain evidence="2 3">DSM 29043</strain>
    </source>
</reference>
<organism evidence="2 3">
    <name type="scientific">Novosphingobium marinum</name>
    <dbReference type="NCBI Taxonomy" id="1514948"/>
    <lineage>
        <taxon>Bacteria</taxon>
        <taxon>Pseudomonadati</taxon>
        <taxon>Pseudomonadota</taxon>
        <taxon>Alphaproteobacteria</taxon>
        <taxon>Sphingomonadales</taxon>
        <taxon>Sphingomonadaceae</taxon>
        <taxon>Novosphingobium</taxon>
    </lineage>
</organism>
<evidence type="ECO:0000256" key="1">
    <source>
        <dbReference type="SAM" id="SignalP"/>
    </source>
</evidence>
<sequence length="157" mass="17371">MVRVFSIIVAAALCALVSPASAQDREVPYWASIRADEVNMRVGPAGTYRIAWVYKRRDLPVKVLRIKEGWRLIEDPDGEQGWMVARFLKRERTAIVTGEELVEMRAEPDAAARLLWKVEPGAVGLLGDCEAGWCSFDVGGNRGFAPADRLWGASEAP</sequence>
<feature type="chain" id="PRO_5030872894" evidence="1">
    <location>
        <begin position="23"/>
        <end position="157"/>
    </location>
</feature>
<evidence type="ECO:0000313" key="2">
    <source>
        <dbReference type="EMBL" id="NYH94339.1"/>
    </source>
</evidence>
<dbReference type="InterPro" id="IPR010466">
    <property type="entry name" value="DUF1058"/>
</dbReference>
<proteinExistence type="predicted"/>
<protein>
    <submittedName>
        <fullName evidence="2">SH3-like domain-containing protein</fullName>
    </submittedName>
</protein>
<feature type="signal peptide" evidence="1">
    <location>
        <begin position="1"/>
        <end position="22"/>
    </location>
</feature>
<dbReference type="RefSeq" id="WP_179406268.1">
    <property type="nucleotide sequence ID" value="NZ_BMGF01000001.1"/>
</dbReference>
<dbReference type="Pfam" id="PF06347">
    <property type="entry name" value="SH3_4"/>
    <property type="match status" value="2"/>
</dbReference>
<dbReference type="EMBL" id="JACBZF010000001">
    <property type="protein sequence ID" value="NYH94339.1"/>
    <property type="molecule type" value="Genomic_DNA"/>
</dbReference>
<dbReference type="AlphaFoldDB" id="A0A7Z0BSP6"/>